<keyword evidence="1" id="KW-0812">Transmembrane</keyword>
<keyword evidence="1" id="KW-0472">Membrane</keyword>
<keyword evidence="3" id="KW-1185">Reference proteome</keyword>
<proteinExistence type="predicted"/>
<feature type="transmembrane region" description="Helical" evidence="1">
    <location>
        <begin position="68"/>
        <end position="84"/>
    </location>
</feature>
<reference evidence="2 3" key="1">
    <citation type="journal article" date="2007" name="Genome Biol.">
        <title>Genome analysis and genome-wide proteomics of Thermococcus gammatolerans, the most radioresistant organism known amongst the Archaea.</title>
        <authorList>
            <person name="Zivanovic Y."/>
            <person name="Armengaud J."/>
            <person name="Lagorce A."/>
            <person name="Leplat C."/>
            <person name="Guerin P."/>
            <person name="Dutertre M."/>
            <person name="Anthouard V."/>
            <person name="Forterre P."/>
            <person name="Wincker P."/>
            <person name="Confalonieri F."/>
        </authorList>
    </citation>
    <scope>NUCLEOTIDE SEQUENCE [LARGE SCALE GENOMIC DNA]</scope>
    <source>
        <strain evidence="3">DSM 15229 / JCM 11827 / EJ3</strain>
    </source>
</reference>
<evidence type="ECO:0000256" key="1">
    <source>
        <dbReference type="SAM" id="Phobius"/>
    </source>
</evidence>
<accession>C5A559</accession>
<dbReference type="eggNOG" id="arCOG10053">
    <property type="taxonomic scope" value="Archaea"/>
</dbReference>
<dbReference type="PATRIC" id="fig|593117.10.peg.866"/>
<protein>
    <submittedName>
        <fullName evidence="2">Uncharacterized protein</fullName>
    </submittedName>
</protein>
<gene>
    <name evidence="2" type="ordered locus">TGAM_0869</name>
</gene>
<dbReference type="PaxDb" id="593117-TGAM_0869"/>
<dbReference type="EMBL" id="CP001398">
    <property type="protein sequence ID" value="ACS33371.1"/>
    <property type="molecule type" value="Genomic_DNA"/>
</dbReference>
<evidence type="ECO:0000313" key="3">
    <source>
        <dbReference type="Proteomes" id="UP000001488"/>
    </source>
</evidence>
<dbReference type="AlphaFoldDB" id="C5A559"/>
<evidence type="ECO:0000313" key="2">
    <source>
        <dbReference type="EMBL" id="ACS33371.1"/>
    </source>
</evidence>
<sequence>MKTIMVGKMNVNWFIIGPIVTFLVNIPFGFWRAHAKRTGNRLEWALAVHLPVPLVVVLRHLAGLSWNSSGAPLILVFVLAYFLGQRTGGKLYQRAHESGLNPGRNVFVLWSGRGEGEAI</sequence>
<dbReference type="Proteomes" id="UP000001488">
    <property type="component" value="Chromosome"/>
</dbReference>
<feature type="transmembrane region" description="Helical" evidence="1">
    <location>
        <begin position="12"/>
        <end position="30"/>
    </location>
</feature>
<keyword evidence="1" id="KW-1133">Transmembrane helix</keyword>
<dbReference type="HOGENOM" id="CLU_166570_0_0_2"/>
<name>C5A559_THEGJ</name>
<dbReference type="KEGG" id="tga:TGAM_0869"/>
<organism evidence="2 3">
    <name type="scientific">Thermococcus gammatolerans (strain DSM 15229 / JCM 11827 / EJ3)</name>
    <dbReference type="NCBI Taxonomy" id="593117"/>
    <lineage>
        <taxon>Archaea</taxon>
        <taxon>Methanobacteriati</taxon>
        <taxon>Methanobacteriota</taxon>
        <taxon>Thermococci</taxon>
        <taxon>Thermococcales</taxon>
        <taxon>Thermococcaceae</taxon>
        <taxon>Thermococcus</taxon>
    </lineage>
</organism>